<sequence length="127" mass="14415">MKKSVCIIDDDEIYQKIVSKMVERSGSFSEAKYFTQSIQALDYLKNEGSLTEIVLLDINMPQMDGWQLLREISENQPAIFQQTSIYIVSSSIAESDREKAKMFPALKGFITKPITISKLKEVAENKA</sequence>
<dbReference type="Pfam" id="PF00072">
    <property type="entry name" value="Response_reg"/>
    <property type="match status" value="1"/>
</dbReference>
<dbReference type="AlphaFoldDB" id="A0A1L7I4X4"/>
<dbReference type="PROSITE" id="PS50110">
    <property type="entry name" value="RESPONSE_REGULATORY"/>
    <property type="match status" value="1"/>
</dbReference>
<dbReference type="CDD" id="cd17546">
    <property type="entry name" value="REC_hyHK_CKI1_RcsC-like"/>
    <property type="match status" value="1"/>
</dbReference>
<accession>A0A1L7I4X4</accession>
<dbReference type="PANTHER" id="PTHR44520">
    <property type="entry name" value="RESPONSE REGULATOR RCP1-RELATED"/>
    <property type="match status" value="1"/>
</dbReference>
<dbReference type="Gene3D" id="3.40.50.2300">
    <property type="match status" value="1"/>
</dbReference>
<gene>
    <name evidence="1" type="ORF">GRFL_1945</name>
</gene>
<keyword evidence="2" id="KW-1185">Reference proteome</keyword>
<dbReference type="STRING" id="1229726.GRFL_1945"/>
<dbReference type="InterPro" id="IPR001789">
    <property type="entry name" value="Sig_transdc_resp-reg_receiver"/>
</dbReference>
<dbReference type="OrthoDB" id="673128at2"/>
<dbReference type="GO" id="GO:0000160">
    <property type="term" value="P:phosphorelay signal transduction system"/>
    <property type="evidence" value="ECO:0007669"/>
    <property type="project" value="InterPro"/>
</dbReference>
<dbReference type="PANTHER" id="PTHR44520:SF2">
    <property type="entry name" value="RESPONSE REGULATOR RCP1"/>
    <property type="match status" value="1"/>
</dbReference>
<dbReference type="Proteomes" id="UP000186230">
    <property type="component" value="Chromosome"/>
</dbReference>
<organism evidence="1 2">
    <name type="scientific">Christiangramia flava JLT2011</name>
    <dbReference type="NCBI Taxonomy" id="1229726"/>
    <lineage>
        <taxon>Bacteria</taxon>
        <taxon>Pseudomonadati</taxon>
        <taxon>Bacteroidota</taxon>
        <taxon>Flavobacteriia</taxon>
        <taxon>Flavobacteriales</taxon>
        <taxon>Flavobacteriaceae</taxon>
        <taxon>Christiangramia</taxon>
    </lineage>
</organism>
<dbReference type="InterPro" id="IPR052893">
    <property type="entry name" value="TCS_response_regulator"/>
</dbReference>
<evidence type="ECO:0000313" key="2">
    <source>
        <dbReference type="Proteomes" id="UP000186230"/>
    </source>
</evidence>
<dbReference type="RefSeq" id="WP_083644411.1">
    <property type="nucleotide sequence ID" value="NZ_AMRU01000012.1"/>
</dbReference>
<dbReference type="SMART" id="SM00448">
    <property type="entry name" value="REC"/>
    <property type="match status" value="1"/>
</dbReference>
<proteinExistence type="predicted"/>
<reference evidence="1 2" key="1">
    <citation type="submission" date="2016-07" db="EMBL/GenBank/DDBJ databases">
        <title>Multi-omics approach to identify versatile polysaccharide utilization systems of a marine flavobacterium Gramella flava.</title>
        <authorList>
            <person name="Tang K."/>
        </authorList>
    </citation>
    <scope>NUCLEOTIDE SEQUENCE [LARGE SCALE GENOMIC DNA]</scope>
    <source>
        <strain evidence="1 2">JLT2011</strain>
    </source>
</reference>
<name>A0A1L7I4X4_9FLAO</name>
<dbReference type="InterPro" id="IPR011006">
    <property type="entry name" value="CheY-like_superfamily"/>
</dbReference>
<evidence type="ECO:0000313" key="1">
    <source>
        <dbReference type="EMBL" id="APU68669.1"/>
    </source>
</evidence>
<dbReference type="KEGG" id="gfl:GRFL_1945"/>
<dbReference type="SUPFAM" id="SSF52172">
    <property type="entry name" value="CheY-like"/>
    <property type="match status" value="1"/>
</dbReference>
<dbReference type="EMBL" id="CP016359">
    <property type="protein sequence ID" value="APU68669.1"/>
    <property type="molecule type" value="Genomic_DNA"/>
</dbReference>
<protein>
    <submittedName>
        <fullName evidence="1">Two-component response regulator</fullName>
    </submittedName>
</protein>